<dbReference type="EMBL" id="RHLQ01000029">
    <property type="protein sequence ID" value="RNC98216.1"/>
    <property type="molecule type" value="Genomic_DNA"/>
</dbReference>
<organism evidence="2 3">
    <name type="scientific">Lysinibacillus halotolerans</name>
    <dbReference type="NCBI Taxonomy" id="1368476"/>
    <lineage>
        <taxon>Bacteria</taxon>
        <taxon>Bacillati</taxon>
        <taxon>Bacillota</taxon>
        <taxon>Bacilli</taxon>
        <taxon>Bacillales</taxon>
        <taxon>Bacillaceae</taxon>
        <taxon>Lysinibacillus</taxon>
    </lineage>
</organism>
<reference evidence="2 3" key="1">
    <citation type="journal article" date="2014" name="Int. J. Syst. Evol. Microbiol.">
        <title>Lysinibacillus halotolerans sp. nov., isolated from saline-alkaline soil.</title>
        <authorList>
            <person name="Kong D."/>
            <person name="Wang Y."/>
            <person name="Zhao B."/>
            <person name="Li Y."/>
            <person name="Song J."/>
            <person name="Zhai Y."/>
            <person name="Zhang C."/>
            <person name="Wang H."/>
            <person name="Chen X."/>
            <person name="Zhao B."/>
            <person name="Ruan Z."/>
        </authorList>
    </citation>
    <scope>NUCLEOTIDE SEQUENCE [LARGE SCALE GENOMIC DNA]</scope>
    <source>
        <strain evidence="2 3">MCCC 1A12703</strain>
    </source>
</reference>
<gene>
    <name evidence="2" type="ORF">EC501_12045</name>
</gene>
<dbReference type="Pfam" id="PF14181">
    <property type="entry name" value="YqfQ"/>
    <property type="match status" value="1"/>
</dbReference>
<comment type="caution">
    <text evidence="2">The sequence shown here is derived from an EMBL/GenBank/DDBJ whole genome shotgun (WGS) entry which is preliminary data.</text>
</comment>
<dbReference type="InterPro" id="IPR025571">
    <property type="entry name" value="YqfQ"/>
</dbReference>
<feature type="compositionally biased region" description="Basic and acidic residues" evidence="1">
    <location>
        <begin position="142"/>
        <end position="156"/>
    </location>
</feature>
<feature type="region of interest" description="Disordered" evidence="1">
    <location>
        <begin position="135"/>
        <end position="189"/>
    </location>
</feature>
<evidence type="ECO:0000313" key="2">
    <source>
        <dbReference type="EMBL" id="RNC98216.1"/>
    </source>
</evidence>
<proteinExistence type="predicted"/>
<evidence type="ECO:0000256" key="1">
    <source>
        <dbReference type="SAM" id="MobiDB-lite"/>
    </source>
</evidence>
<accession>A0A3M8H736</accession>
<dbReference type="Proteomes" id="UP000279909">
    <property type="component" value="Unassembled WGS sequence"/>
</dbReference>
<name>A0A3M8H736_9BACI</name>
<sequence length="189" mass="20851">MIPLEQLSLKDAGKEITMRPQSFYQQVPQGRPFNHFPGPMPGPGRGPMPNFGQQMPRGFQPGMMPPPGPMPGPGLGSGTIPGFAPKTSTPKLESFMDTANKFLATAQSFQPLIQQATPMIRNLPALWKLYKGFQSMPSSNETEPKQERKGSKRDSFDSISTSSRSKKVSPEKLATRPSKPLIYQPPYDF</sequence>
<evidence type="ECO:0008006" key="4">
    <source>
        <dbReference type="Google" id="ProtNLM"/>
    </source>
</evidence>
<dbReference type="AlphaFoldDB" id="A0A3M8H736"/>
<protein>
    <recommendedName>
        <fullName evidence="4">4-hydroxy-3-methylbut-2-enyl diphosphate reductase</fullName>
    </recommendedName>
</protein>
<evidence type="ECO:0000313" key="3">
    <source>
        <dbReference type="Proteomes" id="UP000279909"/>
    </source>
</evidence>
<keyword evidence="3" id="KW-1185">Reference proteome</keyword>